<evidence type="ECO:0000313" key="1">
    <source>
        <dbReference type="EMBL" id="MBB5986931.1"/>
    </source>
</evidence>
<dbReference type="SUPFAM" id="SSF53335">
    <property type="entry name" value="S-adenosyl-L-methionine-dependent methyltransferases"/>
    <property type="match status" value="1"/>
</dbReference>
<dbReference type="Pfam" id="PF13578">
    <property type="entry name" value="Methyltransf_24"/>
    <property type="match status" value="1"/>
</dbReference>
<proteinExistence type="predicted"/>
<evidence type="ECO:0000313" key="2">
    <source>
        <dbReference type="Proteomes" id="UP001138540"/>
    </source>
</evidence>
<keyword evidence="2" id="KW-1185">Reference proteome</keyword>
<name>A0ABR6NIJ6_9SPHN</name>
<dbReference type="EMBL" id="JACHKA010000001">
    <property type="protein sequence ID" value="MBB5986931.1"/>
    <property type="molecule type" value="Genomic_DNA"/>
</dbReference>
<comment type="caution">
    <text evidence="1">The sequence shown here is derived from an EMBL/GenBank/DDBJ whole genome shotgun (WGS) entry which is preliminary data.</text>
</comment>
<organism evidence="1 2">
    <name type="scientific">Sphingobium lignivorans</name>
    <dbReference type="NCBI Taxonomy" id="2735886"/>
    <lineage>
        <taxon>Bacteria</taxon>
        <taxon>Pseudomonadati</taxon>
        <taxon>Pseudomonadota</taxon>
        <taxon>Alphaproteobacteria</taxon>
        <taxon>Sphingomonadales</taxon>
        <taxon>Sphingomonadaceae</taxon>
        <taxon>Sphingobium</taxon>
    </lineage>
</organism>
<protein>
    <submittedName>
        <fullName evidence="1">O-methyltransferase YrrM</fullName>
    </submittedName>
</protein>
<reference evidence="1 2" key="1">
    <citation type="submission" date="2020-08" db="EMBL/GenBank/DDBJ databases">
        <title>Exploring microbial biodiversity for novel pathways involved in the catabolism of aromatic compounds derived from lignin.</title>
        <authorList>
            <person name="Elkins J."/>
        </authorList>
    </citation>
    <scope>NUCLEOTIDE SEQUENCE [LARGE SCALE GENOMIC DNA]</scope>
    <source>
        <strain evidence="1 2">B1D3A</strain>
    </source>
</reference>
<sequence length="222" mass="24933">MNALPTTTAIDRDHYFSLVAAYHGETTREQDAGVGEVHPEWAIGLADGRFLFDLITENALALTIEIGLCEGASAVHMAAAHAVSGFGLHFAIDPFQHEYFGGQGVRSIDRFGLTSWFRHIPERSDRSLSSLAAAGVKFDLIFIDGDHRFDAVFNDYYWSDKVLRDGGYLIFDEAGRDCPTKRVSSFIQNNMKNYELRPGPSRFYVYQKITKDDRGFGDMIDF</sequence>
<gene>
    <name evidence="1" type="ORF">HNP60_002905</name>
</gene>
<accession>A0ABR6NIJ6</accession>
<dbReference type="InterPro" id="IPR029063">
    <property type="entry name" value="SAM-dependent_MTases_sf"/>
</dbReference>
<dbReference type="Gene3D" id="3.40.50.150">
    <property type="entry name" value="Vaccinia Virus protein VP39"/>
    <property type="match status" value="1"/>
</dbReference>
<dbReference type="Proteomes" id="UP001138540">
    <property type="component" value="Unassembled WGS sequence"/>
</dbReference>
<dbReference type="RefSeq" id="WP_014077203.1">
    <property type="nucleotide sequence ID" value="NZ_JACHKA010000001.1"/>
</dbReference>